<dbReference type="EMBL" id="LT906555">
    <property type="protein sequence ID" value="SNW62319.1"/>
    <property type="molecule type" value="Genomic_DNA"/>
</dbReference>
<proteinExistence type="predicted"/>
<dbReference type="Proteomes" id="UP000236316">
    <property type="component" value="Segment"/>
</dbReference>
<name>A0A2I2L4C6_9VIRU</name>
<sequence length="390" mass="45724">MWDEDIDPYIKNLLSILERMFKLKYSDADIFKFMDKHTMSFRNNRKYISVLVSLCMKYGKLITGVPYFGDYPSANLSNFLIYSRNYNIDNKYIIVNNMDQYNYSYHIYGSKGNNESLKTGYDPYQLIIKSDYPNIISDILGDKISLSTGINIGYYGTYNDILLEMTGAQEKFQRNLDKLNNDIYDDSDSGSGSDSDDNTRKDVKLINELSHTLQYMERVMIGCIYRKDRDNNLMTKIMELYAPLKEELIVKTEYDYNYTNYFDSFILRTMDYEMIKTYYTLASRLINNTQPDIAWFVSSKIPEAISKQFIEKISIEDYTLTSRLINNTQPDIAWFVSSKIPEVISRQFIEKISIEDYNIINNLSLALSIQDSKYINLILNHIHSMKLEVN</sequence>
<dbReference type="KEGG" id="vg:35382201"/>
<keyword evidence="2" id="KW-1185">Reference proteome</keyword>
<accession>A0A2I2L4C6</accession>
<evidence type="ECO:0000313" key="2">
    <source>
        <dbReference type="Proteomes" id="UP000236316"/>
    </source>
</evidence>
<organism evidence="1">
    <name type="scientific">Orpheovirus IHUMI-LCC2</name>
    <dbReference type="NCBI Taxonomy" id="2023057"/>
    <lineage>
        <taxon>Viruses</taxon>
        <taxon>Varidnaviria</taxon>
        <taxon>Bamfordvirae</taxon>
        <taxon>Nucleocytoviricota</taxon>
        <taxon>Megaviricetes</taxon>
        <taxon>Pimascovirales</taxon>
        <taxon>Ocovirineae</taxon>
        <taxon>Orpheoviridae</taxon>
        <taxon>Alphaorpheovirus</taxon>
        <taxon>Alphaorpheovirus massiliense</taxon>
    </lineage>
</organism>
<gene>
    <name evidence="1" type="ORF">ORPV_415</name>
</gene>
<evidence type="ECO:0000313" key="1">
    <source>
        <dbReference type="EMBL" id="SNW62319.1"/>
    </source>
</evidence>
<dbReference type="RefSeq" id="YP_009448621.1">
    <property type="nucleotide sequence ID" value="NC_036594.1"/>
</dbReference>
<reference evidence="1" key="1">
    <citation type="submission" date="2017-08" db="EMBL/GenBank/DDBJ databases">
        <authorList>
            <consortium name="Urmite Genomes"/>
        </authorList>
    </citation>
    <scope>NUCLEOTIDE SEQUENCE [LARGE SCALE GENOMIC DNA]</scope>
    <source>
        <strain evidence="1">IHUMI-LCC2</strain>
    </source>
</reference>
<dbReference type="GeneID" id="35382201"/>
<protein>
    <submittedName>
        <fullName evidence="1">Uncharacterized protein</fullName>
    </submittedName>
</protein>